<dbReference type="AlphaFoldDB" id="A0A1B1A9U4"/>
<dbReference type="KEGG" id="rmb:K529_021435"/>
<dbReference type="GeneID" id="28252456"/>
<reference evidence="1 2" key="1">
    <citation type="journal article" date="2016" name="ISME J.">
        <title>Global occurrence and heterogeneity of the Roseobacter-clade species Ruegeria mobilis.</title>
        <authorList>
            <person name="Sonnenschein E."/>
            <person name="Gram L."/>
        </authorList>
    </citation>
    <scope>NUCLEOTIDE SEQUENCE [LARGE SCALE GENOMIC DNA]</scope>
    <source>
        <strain evidence="1 2">F1926</strain>
        <plasmid evidence="1 2">unnamed1</plasmid>
    </source>
</reference>
<dbReference type="Proteomes" id="UP000013243">
    <property type="component" value="Plasmid unnamed1"/>
</dbReference>
<gene>
    <name evidence="1" type="ORF">K529_021435</name>
</gene>
<dbReference type="EMBL" id="CP015231">
    <property type="protein sequence ID" value="ANP43321.1"/>
    <property type="molecule type" value="Genomic_DNA"/>
</dbReference>
<accession>A0A1B1A9U4</accession>
<sequence>MNFHIYKIVTAKRTIISKKSVEADDVRVTTLASFKTETLRDWVYDRLQTFMEASPDYQDRKFVK</sequence>
<evidence type="ECO:0000313" key="2">
    <source>
        <dbReference type="Proteomes" id="UP000013243"/>
    </source>
</evidence>
<proteinExistence type="predicted"/>
<evidence type="ECO:0000313" key="1">
    <source>
        <dbReference type="EMBL" id="ANP43321.1"/>
    </source>
</evidence>
<geneLocation type="plasmid" evidence="1 2">
    <name>unnamed1</name>
</geneLocation>
<dbReference type="RefSeq" id="WP_005613695.1">
    <property type="nucleotide sequence ID" value="NZ_CP015231.1"/>
</dbReference>
<protein>
    <submittedName>
        <fullName evidence="1">Uncharacterized protein</fullName>
    </submittedName>
</protein>
<organism evidence="1 2">
    <name type="scientific">Tritonibacter mobilis F1926</name>
    <dbReference type="NCBI Taxonomy" id="1265309"/>
    <lineage>
        <taxon>Bacteria</taxon>
        <taxon>Pseudomonadati</taxon>
        <taxon>Pseudomonadota</taxon>
        <taxon>Alphaproteobacteria</taxon>
        <taxon>Rhodobacterales</taxon>
        <taxon>Paracoccaceae</taxon>
        <taxon>Tritonibacter</taxon>
    </lineage>
</organism>
<keyword evidence="1" id="KW-0614">Plasmid</keyword>
<name>A0A1B1A9U4_9RHOB</name>